<dbReference type="InterPro" id="IPR016125">
    <property type="entry name" value="Peptidase_C15-like"/>
</dbReference>
<keyword evidence="2" id="KW-0645">Protease</keyword>
<keyword evidence="3 5" id="KW-0378">Hydrolase</keyword>
<evidence type="ECO:0000313" key="5">
    <source>
        <dbReference type="EMBL" id="KAJ2808685.1"/>
    </source>
</evidence>
<organism evidence="5 6">
    <name type="scientific">Coemansia guatemalensis</name>
    <dbReference type="NCBI Taxonomy" id="2761395"/>
    <lineage>
        <taxon>Eukaryota</taxon>
        <taxon>Fungi</taxon>
        <taxon>Fungi incertae sedis</taxon>
        <taxon>Zoopagomycota</taxon>
        <taxon>Kickxellomycotina</taxon>
        <taxon>Kickxellomycetes</taxon>
        <taxon>Kickxellales</taxon>
        <taxon>Kickxellaceae</taxon>
        <taxon>Coemansia</taxon>
    </lineage>
</organism>
<sequence>MHIKHALLTGFEPFGEPRPEKNRSWEAVKMLANTKIETGNATVVCHCHELPVSYDDVSKQIPRLHLMQEFSIVIHCGAGTAGMVRLEKQARKSGYSRPGNKGPTDMPVDGCVPGYSTADVLATNVNVGAVQDALAGMGWDKVRVSLDAGQYLCEYTYYTSLAESKETYPERGLPEPKTLFVHVPPQESDPYDDHQLSEMLREIIVQLT</sequence>
<dbReference type="GO" id="GO:0006508">
    <property type="term" value="P:proteolysis"/>
    <property type="evidence" value="ECO:0007669"/>
    <property type="project" value="UniProtKB-KW"/>
</dbReference>
<evidence type="ECO:0000256" key="2">
    <source>
        <dbReference type="ARBA" id="ARBA00022670"/>
    </source>
</evidence>
<dbReference type="SUPFAM" id="SSF53182">
    <property type="entry name" value="Pyrrolidone carboxyl peptidase (pyroglutamate aminopeptidase)"/>
    <property type="match status" value="1"/>
</dbReference>
<accession>A0A9W8HYE0</accession>
<gene>
    <name evidence="5" type="primary">PGPEP1_1</name>
    <name evidence="5" type="ORF">H4R20_000717</name>
</gene>
<dbReference type="Proteomes" id="UP001140094">
    <property type="component" value="Unassembled WGS sequence"/>
</dbReference>
<dbReference type="InterPro" id="IPR036440">
    <property type="entry name" value="Peptidase_C15-like_sf"/>
</dbReference>
<name>A0A9W8HYE0_9FUNG</name>
<dbReference type="PANTHER" id="PTHR23402:SF1">
    <property type="entry name" value="PYROGLUTAMYL-PEPTIDASE I"/>
    <property type="match status" value="1"/>
</dbReference>
<dbReference type="Gene3D" id="3.40.630.20">
    <property type="entry name" value="Peptidase C15, pyroglutamyl peptidase I-like"/>
    <property type="match status" value="1"/>
</dbReference>
<dbReference type="OrthoDB" id="407146at2759"/>
<dbReference type="EC" id="3.4.19.3" evidence="5"/>
<reference evidence="5" key="1">
    <citation type="submission" date="2022-07" db="EMBL/GenBank/DDBJ databases">
        <title>Phylogenomic reconstructions and comparative analyses of Kickxellomycotina fungi.</title>
        <authorList>
            <person name="Reynolds N.K."/>
            <person name="Stajich J.E."/>
            <person name="Barry K."/>
            <person name="Grigoriev I.V."/>
            <person name="Crous P."/>
            <person name="Smith M.E."/>
        </authorList>
    </citation>
    <scope>NUCLEOTIDE SEQUENCE</scope>
    <source>
        <strain evidence="5">NRRL 1565</strain>
    </source>
</reference>
<comment type="caution">
    <text evidence="5">The sequence shown here is derived from an EMBL/GenBank/DDBJ whole genome shotgun (WGS) entry which is preliminary data.</text>
</comment>
<protein>
    <submittedName>
        <fullName evidence="5">Pyroglutamyl-peptidase 1</fullName>
        <ecNumber evidence="5">3.4.19.3</ecNumber>
    </submittedName>
</protein>
<evidence type="ECO:0000313" key="6">
    <source>
        <dbReference type="Proteomes" id="UP001140094"/>
    </source>
</evidence>
<dbReference type="PANTHER" id="PTHR23402">
    <property type="entry name" value="PROTEASE FAMILY C15 PYROGLUTAMYL-PEPTIDASE I-RELATED"/>
    <property type="match status" value="1"/>
</dbReference>
<evidence type="ECO:0000256" key="4">
    <source>
        <dbReference type="ARBA" id="ARBA00022807"/>
    </source>
</evidence>
<dbReference type="EMBL" id="JANBUO010000030">
    <property type="protein sequence ID" value="KAJ2808685.1"/>
    <property type="molecule type" value="Genomic_DNA"/>
</dbReference>
<evidence type="ECO:0000256" key="1">
    <source>
        <dbReference type="ARBA" id="ARBA00006641"/>
    </source>
</evidence>
<dbReference type="AlphaFoldDB" id="A0A9W8HYE0"/>
<proteinExistence type="inferred from homology"/>
<comment type="similarity">
    <text evidence="1">Belongs to the peptidase C15 family.</text>
</comment>
<keyword evidence="6" id="KW-1185">Reference proteome</keyword>
<evidence type="ECO:0000256" key="3">
    <source>
        <dbReference type="ARBA" id="ARBA00022801"/>
    </source>
</evidence>
<dbReference type="GO" id="GO:0016920">
    <property type="term" value="F:pyroglutamyl-peptidase activity"/>
    <property type="evidence" value="ECO:0007669"/>
    <property type="project" value="UniProtKB-EC"/>
</dbReference>
<keyword evidence="4" id="KW-0788">Thiol protease</keyword>
<dbReference type="Pfam" id="PF01470">
    <property type="entry name" value="Peptidase_C15"/>
    <property type="match status" value="1"/>
</dbReference>